<dbReference type="Proteomes" id="UP000663829">
    <property type="component" value="Unassembled WGS sequence"/>
</dbReference>
<evidence type="ECO:0000313" key="4">
    <source>
        <dbReference type="Proteomes" id="UP000663829"/>
    </source>
</evidence>
<dbReference type="PANTHER" id="PTHR46270:SF2">
    <property type="entry name" value="TIR DOMAIN-CONTAINING PROTEIN"/>
    <property type="match status" value="1"/>
</dbReference>
<reference evidence="2" key="1">
    <citation type="submission" date="2021-02" db="EMBL/GenBank/DDBJ databases">
        <authorList>
            <person name="Nowell W R."/>
        </authorList>
    </citation>
    <scope>NUCLEOTIDE SEQUENCE</scope>
</reference>
<dbReference type="GO" id="GO:0007165">
    <property type="term" value="P:signal transduction"/>
    <property type="evidence" value="ECO:0007669"/>
    <property type="project" value="InterPro"/>
</dbReference>
<dbReference type="InterPro" id="IPR000157">
    <property type="entry name" value="TIR_dom"/>
</dbReference>
<organism evidence="2 4">
    <name type="scientific">Didymodactylos carnosus</name>
    <dbReference type="NCBI Taxonomy" id="1234261"/>
    <lineage>
        <taxon>Eukaryota</taxon>
        <taxon>Metazoa</taxon>
        <taxon>Spiralia</taxon>
        <taxon>Gnathifera</taxon>
        <taxon>Rotifera</taxon>
        <taxon>Eurotatoria</taxon>
        <taxon>Bdelloidea</taxon>
        <taxon>Philodinida</taxon>
        <taxon>Philodinidae</taxon>
        <taxon>Didymodactylos</taxon>
    </lineage>
</organism>
<evidence type="ECO:0000259" key="1">
    <source>
        <dbReference type="Pfam" id="PF13676"/>
    </source>
</evidence>
<name>A0A814MTT5_9BILA</name>
<protein>
    <recommendedName>
        <fullName evidence="1">TIR domain-containing protein</fullName>
    </recommendedName>
</protein>
<sequence>MATNDKKHVMLSYQWDNKELVLGIYNYLKAQNIRVWMDVQGGMKTHLAESMAEAVENAAVICCFLTPKYQESKNCKLELQYAVGRNVPVIPCMMSASYKPSNWLGITLTDLIWLNFRQLSNDNMNLKGAELIDRIHLCVGDKFDSLLDQQIPVQKDDKPKPRLIKSATIGETKNNSVSKRPSSAVLKLATQTIPEVPFIDYSVDYSTRIPKPVREGPEIHVGDHKLTKYKCEGDSIVRLILGSNVLVTCNQEWFSHDQKFTNFLFIPKITFSNTNAKPVSITEVRGEYEDHDHSWKLCKDVKIGPTTNDDEYKWNGDTIVNLGANKLIGFAVRLDIEVNGEPGIDNIRRARAHKSLPQPLKLKIIVEDTDNKECSLIVEQQNTLLELPTKESAISDWTDKDDGEGLREIIAFVYADDCETDQRTFVSMYIDNDGNTNIRCGQSVSSGTTWYLNNERVESLQSEAREKNVNEISIEEQNGNVLALFDPENEYRMYAIRIEITTATSKTVQTLLLPPVTSAKLENLPKVLPLDSVKLRPIRT</sequence>
<comment type="caution">
    <text evidence="2">The sequence shown here is derived from an EMBL/GenBank/DDBJ whole genome shotgun (WGS) entry which is preliminary data.</text>
</comment>
<feature type="domain" description="TIR" evidence="1">
    <location>
        <begin position="9"/>
        <end position="122"/>
    </location>
</feature>
<dbReference type="SUPFAM" id="SSF52200">
    <property type="entry name" value="Toll/Interleukin receptor TIR domain"/>
    <property type="match status" value="1"/>
</dbReference>
<evidence type="ECO:0000313" key="3">
    <source>
        <dbReference type="EMBL" id="CAF3848486.1"/>
    </source>
</evidence>
<dbReference type="EMBL" id="CAJNOQ010005012">
    <property type="protein sequence ID" value="CAF1082684.1"/>
    <property type="molecule type" value="Genomic_DNA"/>
</dbReference>
<gene>
    <name evidence="2" type="ORF">GPM918_LOCUS17849</name>
    <name evidence="3" type="ORF">SRO942_LOCUS17846</name>
</gene>
<keyword evidence="4" id="KW-1185">Reference proteome</keyword>
<dbReference type="AlphaFoldDB" id="A0A814MTT5"/>
<dbReference type="InterPro" id="IPR035897">
    <property type="entry name" value="Toll_tir_struct_dom_sf"/>
</dbReference>
<accession>A0A814MTT5</accession>
<dbReference type="Pfam" id="PF13676">
    <property type="entry name" value="TIR_2"/>
    <property type="match status" value="1"/>
</dbReference>
<dbReference type="Gene3D" id="3.40.50.10140">
    <property type="entry name" value="Toll/interleukin-1 receptor homology (TIR) domain"/>
    <property type="match status" value="1"/>
</dbReference>
<dbReference type="OrthoDB" id="10058374at2759"/>
<dbReference type="EMBL" id="CAJOBC010005012">
    <property type="protein sequence ID" value="CAF3848486.1"/>
    <property type="molecule type" value="Genomic_DNA"/>
</dbReference>
<dbReference type="PANTHER" id="PTHR46270">
    <property type="entry name" value="ARMADILLO-TYPE FOLD-RELATED"/>
    <property type="match status" value="1"/>
</dbReference>
<proteinExistence type="predicted"/>
<dbReference type="Proteomes" id="UP000681722">
    <property type="component" value="Unassembled WGS sequence"/>
</dbReference>
<evidence type="ECO:0000313" key="2">
    <source>
        <dbReference type="EMBL" id="CAF1082684.1"/>
    </source>
</evidence>